<dbReference type="InterPro" id="IPR036812">
    <property type="entry name" value="NAD(P)_OxRdtase_dom_sf"/>
</dbReference>
<proteinExistence type="predicted"/>
<reference evidence="4" key="1">
    <citation type="submission" date="2015-02" db="EMBL/GenBank/DDBJ databases">
        <authorList>
            <person name="Gon?alves P."/>
        </authorList>
    </citation>
    <scope>NUCLEOTIDE SEQUENCE [LARGE SCALE GENOMIC DNA]</scope>
</reference>
<dbReference type="InterPro" id="IPR050791">
    <property type="entry name" value="Aldo-Keto_reductase"/>
</dbReference>
<dbReference type="AlphaFoldDB" id="A0A0D6ESB0"/>
<name>A0A0D6ESB0_SPOSA</name>
<sequence>MYGNGHNEKIIGEVLREGKNRDAVFLVNKFGNRWGKGDGYAVDGSPAYVKQAFAASTERLGGLYPDAWILHRVDKNTPIEETVKAMDELRQEGKFKYIGLSECSAATLRRAAKVVKISFVEVELSPWTTTMEASRYKSPEDFANDGDFRGMLPRMQKDVWAKNYRIVEEFQKLAEKKGCTPGQLSLAWVMAQGDNIIPIPGTKSEKYLEENFAARDVELTEEDLKELRQVIDANKPEGGRYPDTFASTLDE</sequence>
<gene>
    <name evidence="3" type="primary">SPOSA6832_04900</name>
</gene>
<feature type="domain" description="NADP-dependent oxidoreductase" evidence="2">
    <location>
        <begin position="150"/>
        <end position="231"/>
    </location>
</feature>
<keyword evidence="4" id="KW-1185">Reference proteome</keyword>
<dbReference type="PANTHER" id="PTHR43625:SF7">
    <property type="entry name" value="REDUCTASE (YAKC), PUTATIVE (AFU_ORTHOLOGUE AFUA_8G01560)-RELATED"/>
    <property type="match status" value="1"/>
</dbReference>
<evidence type="ECO:0000313" key="3">
    <source>
        <dbReference type="EMBL" id="CEQ43012.1"/>
    </source>
</evidence>
<dbReference type="InterPro" id="IPR023210">
    <property type="entry name" value="NADP_OxRdtase_dom"/>
</dbReference>
<protein>
    <submittedName>
        <fullName evidence="3">SPOSA6832_04900-mRNA-1:cds</fullName>
    </submittedName>
</protein>
<feature type="domain" description="NADP-dependent oxidoreductase" evidence="2">
    <location>
        <begin position="1"/>
        <end position="127"/>
    </location>
</feature>
<evidence type="ECO:0000259" key="2">
    <source>
        <dbReference type="Pfam" id="PF00248"/>
    </source>
</evidence>
<evidence type="ECO:0000313" key="4">
    <source>
        <dbReference type="Proteomes" id="UP000243876"/>
    </source>
</evidence>
<dbReference type="GO" id="GO:0016491">
    <property type="term" value="F:oxidoreductase activity"/>
    <property type="evidence" value="ECO:0007669"/>
    <property type="project" value="UniProtKB-KW"/>
</dbReference>
<dbReference type="EMBL" id="CENE01000044">
    <property type="protein sequence ID" value="CEQ43012.1"/>
    <property type="molecule type" value="Genomic_DNA"/>
</dbReference>
<accession>A0A0D6ESB0</accession>
<dbReference type="PANTHER" id="PTHR43625">
    <property type="entry name" value="AFLATOXIN B1 ALDEHYDE REDUCTASE"/>
    <property type="match status" value="1"/>
</dbReference>
<keyword evidence="1" id="KW-0560">Oxidoreductase</keyword>
<organism evidence="3 4">
    <name type="scientific">Sporidiobolus salmonicolor</name>
    <name type="common">Yeast-like fungus</name>
    <name type="synonym">Sporobolomyces salmonicolor</name>
    <dbReference type="NCBI Taxonomy" id="5005"/>
    <lineage>
        <taxon>Eukaryota</taxon>
        <taxon>Fungi</taxon>
        <taxon>Dikarya</taxon>
        <taxon>Basidiomycota</taxon>
        <taxon>Pucciniomycotina</taxon>
        <taxon>Microbotryomycetes</taxon>
        <taxon>Sporidiobolales</taxon>
        <taxon>Sporidiobolaceae</taxon>
        <taxon>Sporobolomyces</taxon>
    </lineage>
</organism>
<dbReference type="OrthoDB" id="37537at2759"/>
<dbReference type="Gene3D" id="3.20.20.100">
    <property type="entry name" value="NADP-dependent oxidoreductase domain"/>
    <property type="match status" value="1"/>
</dbReference>
<dbReference type="Pfam" id="PF00248">
    <property type="entry name" value="Aldo_ket_red"/>
    <property type="match status" value="2"/>
</dbReference>
<dbReference type="GO" id="GO:0005737">
    <property type="term" value="C:cytoplasm"/>
    <property type="evidence" value="ECO:0007669"/>
    <property type="project" value="TreeGrafter"/>
</dbReference>
<evidence type="ECO:0000256" key="1">
    <source>
        <dbReference type="ARBA" id="ARBA00023002"/>
    </source>
</evidence>
<dbReference type="Proteomes" id="UP000243876">
    <property type="component" value="Unassembled WGS sequence"/>
</dbReference>
<dbReference type="SUPFAM" id="SSF51430">
    <property type="entry name" value="NAD(P)-linked oxidoreductase"/>
    <property type="match status" value="1"/>
</dbReference>